<dbReference type="Proteomes" id="UP001204439">
    <property type="component" value="Unassembled WGS sequence"/>
</dbReference>
<dbReference type="PROSITE" id="PS51257">
    <property type="entry name" value="PROKAR_LIPOPROTEIN"/>
    <property type="match status" value="1"/>
</dbReference>
<evidence type="ECO:0000313" key="2">
    <source>
        <dbReference type="EMBL" id="MDW8550487.1"/>
    </source>
</evidence>
<accession>A0ABU4JLH7</accession>
<proteinExistence type="predicted"/>
<organism evidence="2 3">
    <name type="scientific">Epilithonimonas ginsengisoli</name>
    <dbReference type="NCBI Taxonomy" id="1245592"/>
    <lineage>
        <taxon>Bacteria</taxon>
        <taxon>Pseudomonadati</taxon>
        <taxon>Bacteroidota</taxon>
        <taxon>Flavobacteriia</taxon>
        <taxon>Flavobacteriales</taxon>
        <taxon>Weeksellaceae</taxon>
        <taxon>Chryseobacterium group</taxon>
        <taxon>Epilithonimonas</taxon>
    </lineage>
</organism>
<dbReference type="RefSeq" id="WP_063969870.1">
    <property type="nucleotide sequence ID" value="NZ_JAMXLT020000033.1"/>
</dbReference>
<name>A0ABU4JLH7_9FLAO</name>
<gene>
    <name evidence="2" type="ORF">NG800_016285</name>
</gene>
<comment type="caution">
    <text evidence="2">The sequence shown here is derived from an EMBL/GenBank/DDBJ whole genome shotgun (WGS) entry which is preliminary data.</text>
</comment>
<evidence type="ECO:0000259" key="1">
    <source>
        <dbReference type="Pfam" id="PF13648"/>
    </source>
</evidence>
<dbReference type="InterPro" id="IPR024311">
    <property type="entry name" value="Lipocalin-like"/>
</dbReference>
<protein>
    <submittedName>
        <fullName evidence="2">Lipocalin family protein</fullName>
    </submittedName>
</protein>
<feature type="domain" description="Lipocalin-like" evidence="1">
    <location>
        <begin position="31"/>
        <end position="131"/>
    </location>
</feature>
<keyword evidence="3" id="KW-1185">Reference proteome</keyword>
<sequence length="155" mass="17899">MKKLILIALASLSIISCRKDDDNYNSKSPFEGTWTLSKNQILDGKDDQILFSNNQLECSYKRTCVFVGETIAITHFKSEYSGLPCVINNIENGKFSYDDASKKITFKFDNQFGQYSESHYIKLLSNNEMQLIDSNYQYDYNNDGIADKYIMIFNK</sequence>
<dbReference type="EMBL" id="JAMXLT020000033">
    <property type="protein sequence ID" value="MDW8550487.1"/>
    <property type="molecule type" value="Genomic_DNA"/>
</dbReference>
<evidence type="ECO:0000313" key="3">
    <source>
        <dbReference type="Proteomes" id="UP001204439"/>
    </source>
</evidence>
<dbReference type="Pfam" id="PF13648">
    <property type="entry name" value="Lipocalin_4"/>
    <property type="match status" value="1"/>
</dbReference>
<reference evidence="2 3" key="1">
    <citation type="submission" date="2023-11" db="EMBL/GenBank/DDBJ databases">
        <title>First isolation, identification, and characterization of non-pathogenic Epilithonimonas ginsengisoli isolated from diseased farmed rainbow trout (Oncorhynchus mykiss) in Chile.</title>
        <authorList>
            <person name="Miranda C.D."/>
            <person name="Irgang R."/>
            <person name="Concha C."/>
            <person name="Rojas R."/>
            <person name="Avendano R."/>
        </authorList>
    </citation>
    <scope>NUCLEOTIDE SEQUENCE [LARGE SCALE GENOMIC DNA]</scope>
    <source>
        <strain evidence="2 3">FP99</strain>
    </source>
</reference>